<comment type="caution">
    <text evidence="6">The sequence shown here is derived from an EMBL/GenBank/DDBJ whole genome shotgun (WGS) entry which is preliminary data.</text>
</comment>
<keyword evidence="3" id="KW-0010">Activator</keyword>
<dbReference type="InterPro" id="IPR037923">
    <property type="entry name" value="HTH-like"/>
</dbReference>
<dbReference type="PROSITE" id="PS01124">
    <property type="entry name" value="HTH_ARAC_FAMILY_2"/>
    <property type="match status" value="1"/>
</dbReference>
<dbReference type="SMART" id="SM00342">
    <property type="entry name" value="HTH_ARAC"/>
    <property type="match status" value="1"/>
</dbReference>
<dbReference type="InterPro" id="IPR050204">
    <property type="entry name" value="AraC_XylS_family_regulators"/>
</dbReference>
<evidence type="ECO:0000256" key="4">
    <source>
        <dbReference type="ARBA" id="ARBA00023163"/>
    </source>
</evidence>
<dbReference type="InterPro" id="IPR018062">
    <property type="entry name" value="HTH_AraC-typ_CS"/>
</dbReference>
<protein>
    <submittedName>
        <fullName evidence="6">AraC family transcriptional regulator</fullName>
    </submittedName>
</protein>
<evidence type="ECO:0000313" key="7">
    <source>
        <dbReference type="Proteomes" id="UP001560685"/>
    </source>
</evidence>
<organism evidence="6 7">
    <name type="scientific">Hyphococcus lacteus</name>
    <dbReference type="NCBI Taxonomy" id="3143536"/>
    <lineage>
        <taxon>Bacteria</taxon>
        <taxon>Pseudomonadati</taxon>
        <taxon>Pseudomonadota</taxon>
        <taxon>Alphaproteobacteria</taxon>
        <taxon>Parvularculales</taxon>
        <taxon>Parvularculaceae</taxon>
        <taxon>Hyphococcus</taxon>
    </lineage>
</organism>
<evidence type="ECO:0000256" key="3">
    <source>
        <dbReference type="ARBA" id="ARBA00023159"/>
    </source>
</evidence>
<keyword evidence="1" id="KW-0805">Transcription regulation</keyword>
<dbReference type="Pfam" id="PF12833">
    <property type="entry name" value="HTH_18"/>
    <property type="match status" value="1"/>
</dbReference>
<dbReference type="Pfam" id="PF14525">
    <property type="entry name" value="AraC_binding_2"/>
    <property type="match status" value="1"/>
</dbReference>
<dbReference type="Proteomes" id="UP001560685">
    <property type="component" value="Unassembled WGS sequence"/>
</dbReference>
<dbReference type="InterPro" id="IPR009057">
    <property type="entry name" value="Homeodomain-like_sf"/>
</dbReference>
<evidence type="ECO:0000259" key="5">
    <source>
        <dbReference type="PROSITE" id="PS01124"/>
    </source>
</evidence>
<keyword evidence="7" id="KW-1185">Reference proteome</keyword>
<gene>
    <name evidence="6" type="ORF">ABFZ84_02040</name>
</gene>
<dbReference type="InterPro" id="IPR018060">
    <property type="entry name" value="HTH_AraC"/>
</dbReference>
<dbReference type="EMBL" id="JBEHZE010000001">
    <property type="protein sequence ID" value="MEX6632319.1"/>
    <property type="molecule type" value="Genomic_DNA"/>
</dbReference>
<dbReference type="PANTHER" id="PTHR46796:SF12">
    <property type="entry name" value="HTH-TYPE DNA-BINDING TRANSCRIPTIONAL ACTIVATOR EUTR"/>
    <property type="match status" value="1"/>
</dbReference>
<evidence type="ECO:0000256" key="1">
    <source>
        <dbReference type="ARBA" id="ARBA00023015"/>
    </source>
</evidence>
<proteinExistence type="predicted"/>
<dbReference type="SUPFAM" id="SSF51215">
    <property type="entry name" value="Regulatory protein AraC"/>
    <property type="match status" value="1"/>
</dbReference>
<evidence type="ECO:0000256" key="2">
    <source>
        <dbReference type="ARBA" id="ARBA00023125"/>
    </source>
</evidence>
<reference evidence="6 7" key="1">
    <citation type="submission" date="2024-05" db="EMBL/GenBank/DDBJ databases">
        <title>Three bacterial strains, DH-69, EH-24, and ECK-19 isolated from coastal sediments.</title>
        <authorList>
            <person name="Ye Y.-Q."/>
            <person name="Du Z.-J."/>
        </authorList>
    </citation>
    <scope>NUCLEOTIDE SEQUENCE [LARGE SCALE GENOMIC DNA]</scope>
    <source>
        <strain evidence="6 7">ECK-19</strain>
    </source>
</reference>
<dbReference type="RefSeq" id="WP_369312245.1">
    <property type="nucleotide sequence ID" value="NZ_JBEHZE010000001.1"/>
</dbReference>
<evidence type="ECO:0000313" key="6">
    <source>
        <dbReference type="EMBL" id="MEX6632319.1"/>
    </source>
</evidence>
<dbReference type="InterPro" id="IPR035418">
    <property type="entry name" value="AraC-bd_2"/>
</dbReference>
<keyword evidence="4" id="KW-0804">Transcription</keyword>
<keyword evidence="2" id="KW-0238">DNA-binding</keyword>
<feature type="domain" description="HTH araC/xylS-type" evidence="5">
    <location>
        <begin position="239"/>
        <end position="340"/>
    </location>
</feature>
<dbReference type="Gene3D" id="1.10.10.60">
    <property type="entry name" value="Homeodomain-like"/>
    <property type="match status" value="1"/>
</dbReference>
<accession>A0ABV3Z0K9</accession>
<dbReference type="PANTHER" id="PTHR46796">
    <property type="entry name" value="HTH-TYPE TRANSCRIPTIONAL ACTIVATOR RHAS-RELATED"/>
    <property type="match status" value="1"/>
</dbReference>
<dbReference type="PROSITE" id="PS00041">
    <property type="entry name" value="HTH_ARAC_FAMILY_1"/>
    <property type="match status" value="1"/>
</dbReference>
<dbReference type="SUPFAM" id="SSF46689">
    <property type="entry name" value="Homeodomain-like"/>
    <property type="match status" value="2"/>
</dbReference>
<name>A0ABV3Z0K9_9PROT</name>
<sequence>MKMTDANAVAGDTHQRDLPLHRFNKLCTEDIDEIHAHMSSVFCEHSLTLTGGVPPIAFRHNSKTLANITFNATDYGNPYGCVNIKIPPSGGIYLLQFTLAGSAEIVQNGKRFVLGPRQFCVIGPDDEMSQTLDHGYKHFTVKVSKHSLEAALFQEIGLVRPALKFAPGPIEMKGEARCLSNLIQTICADVDEDLDAYGHERSCNAVEHAIKHLIFAAAPHNHSDLYIGNKSPAAPYYVRKVEEFIRANATTTISLQDMTAISGVSARSLHTGFQQFRNTTPMRYLKEYRLQLSRKRLKEATDRNESVTDVAMACGFTHLSKFARDYNELFGELPSQTLKKYQ</sequence>